<feature type="non-terminal residue" evidence="2">
    <location>
        <position position="27"/>
    </location>
</feature>
<protein>
    <submittedName>
        <fullName evidence="2">Tripartite tricarboxylate transporter TctB family protein</fullName>
    </submittedName>
</protein>
<accession>A0ABX5IL66</accession>
<sequence>MSRLVFPILLILFGVIYLVLTLNIPKS</sequence>
<evidence type="ECO:0000313" key="3">
    <source>
        <dbReference type="Proteomes" id="UP000240859"/>
    </source>
</evidence>
<evidence type="ECO:0000313" key="2">
    <source>
        <dbReference type="EMBL" id="PTI68449.1"/>
    </source>
</evidence>
<organism evidence="2 3">
    <name type="scientific">Staphylococcus succinus</name>
    <dbReference type="NCBI Taxonomy" id="61015"/>
    <lineage>
        <taxon>Bacteria</taxon>
        <taxon>Bacillati</taxon>
        <taxon>Bacillota</taxon>
        <taxon>Bacilli</taxon>
        <taxon>Bacillales</taxon>
        <taxon>Staphylococcaceae</taxon>
        <taxon>Staphylococcus</taxon>
    </lineage>
</organism>
<dbReference type="EMBL" id="PZFR01000054">
    <property type="protein sequence ID" value="PTI68449.1"/>
    <property type="molecule type" value="Genomic_DNA"/>
</dbReference>
<proteinExistence type="predicted"/>
<evidence type="ECO:0000256" key="1">
    <source>
        <dbReference type="SAM" id="Phobius"/>
    </source>
</evidence>
<keyword evidence="3" id="KW-1185">Reference proteome</keyword>
<keyword evidence="1" id="KW-1133">Transmembrane helix</keyword>
<dbReference type="Proteomes" id="UP000240859">
    <property type="component" value="Unassembled WGS sequence"/>
</dbReference>
<reference evidence="2 3" key="1">
    <citation type="journal article" date="2016" name="Front. Microbiol.">
        <title>Comprehensive Phylogenetic Analysis of Bovine Non-aureus Staphylococci Species Based on Whole-Genome Sequencing.</title>
        <authorList>
            <person name="Naushad S."/>
            <person name="Barkema H.W."/>
            <person name="Luby C."/>
            <person name="Condas L.A."/>
            <person name="Nobrega D.B."/>
            <person name="Carson D.A."/>
            <person name="De Buck J."/>
        </authorList>
    </citation>
    <scope>NUCLEOTIDE SEQUENCE [LARGE SCALE GENOMIC DNA]</scope>
    <source>
        <strain evidence="2 3">SNUC 1084</strain>
    </source>
</reference>
<keyword evidence="1" id="KW-0472">Membrane</keyword>
<name>A0ABX5IL66_9STAP</name>
<gene>
    <name evidence="2" type="ORF">BU057_08905</name>
</gene>
<comment type="caution">
    <text evidence="2">The sequence shown here is derived from an EMBL/GenBank/DDBJ whole genome shotgun (WGS) entry which is preliminary data.</text>
</comment>
<feature type="transmembrane region" description="Helical" evidence="1">
    <location>
        <begin position="6"/>
        <end position="24"/>
    </location>
</feature>
<keyword evidence="1" id="KW-0812">Transmembrane</keyword>